<dbReference type="Pfam" id="PF02678">
    <property type="entry name" value="Pirin"/>
    <property type="match status" value="1"/>
</dbReference>
<dbReference type="InterPro" id="IPR003829">
    <property type="entry name" value="Pirin_N_dom"/>
</dbReference>
<keyword evidence="7" id="KW-1185">Reference proteome</keyword>
<dbReference type="PANTHER" id="PTHR43212">
    <property type="entry name" value="QUERCETIN 2,3-DIOXYGENASE"/>
    <property type="match status" value="1"/>
</dbReference>
<keyword evidence="2" id="KW-0408">Iron</keyword>
<dbReference type="RefSeq" id="WP_093329426.1">
    <property type="nucleotide sequence ID" value="NZ_FOAF01000009.1"/>
</dbReference>
<reference evidence="7" key="1">
    <citation type="submission" date="2016-10" db="EMBL/GenBank/DDBJ databases">
        <authorList>
            <person name="Varghese N."/>
            <person name="Submissions S."/>
        </authorList>
    </citation>
    <scope>NUCLEOTIDE SEQUENCE [LARGE SCALE GENOMIC DNA]</scope>
    <source>
        <strain evidence="7">DSM 18733</strain>
    </source>
</reference>
<dbReference type="Pfam" id="PF17954">
    <property type="entry name" value="Pirin_C_2"/>
    <property type="match status" value="1"/>
</dbReference>
<comment type="similarity">
    <text evidence="1 3">Belongs to the pirin family.</text>
</comment>
<evidence type="ECO:0000313" key="7">
    <source>
        <dbReference type="Proteomes" id="UP000199421"/>
    </source>
</evidence>
<evidence type="ECO:0000259" key="4">
    <source>
        <dbReference type="Pfam" id="PF02678"/>
    </source>
</evidence>
<dbReference type="Gene3D" id="2.60.120.10">
    <property type="entry name" value="Jelly Rolls"/>
    <property type="match status" value="2"/>
</dbReference>
<feature type="binding site" evidence="2">
    <location>
        <position position="102"/>
    </location>
    <ligand>
        <name>Fe cation</name>
        <dbReference type="ChEBI" id="CHEBI:24875"/>
    </ligand>
</feature>
<dbReference type="STRING" id="407022.SAMN05661044_04570"/>
<proteinExistence type="inferred from homology"/>
<dbReference type="GO" id="GO:0046872">
    <property type="term" value="F:metal ion binding"/>
    <property type="evidence" value="ECO:0007669"/>
    <property type="project" value="UniProtKB-KW"/>
</dbReference>
<feature type="domain" description="Pirin N-terminal" evidence="4">
    <location>
        <begin position="13"/>
        <end position="120"/>
    </location>
</feature>
<feature type="binding site" evidence="2">
    <location>
        <position position="104"/>
    </location>
    <ligand>
        <name>Fe cation</name>
        <dbReference type="ChEBI" id="CHEBI:24875"/>
    </ligand>
</feature>
<dbReference type="EMBL" id="FOAF01000009">
    <property type="protein sequence ID" value="SEM22623.1"/>
    <property type="molecule type" value="Genomic_DNA"/>
</dbReference>
<accession>A0A1H7WM75</accession>
<gene>
    <name evidence="6" type="ORF">SAMN05661044_04570</name>
</gene>
<dbReference type="Proteomes" id="UP000199421">
    <property type="component" value="Unassembled WGS sequence"/>
</dbReference>
<evidence type="ECO:0000313" key="6">
    <source>
        <dbReference type="EMBL" id="SEM22623.1"/>
    </source>
</evidence>
<dbReference type="PANTHER" id="PTHR43212:SF3">
    <property type="entry name" value="QUERCETIN 2,3-DIOXYGENASE"/>
    <property type="match status" value="1"/>
</dbReference>
<dbReference type="PIRSF" id="PIRSF006232">
    <property type="entry name" value="Pirin"/>
    <property type="match status" value="1"/>
</dbReference>
<evidence type="ECO:0008006" key="8">
    <source>
        <dbReference type="Google" id="ProtNLM"/>
    </source>
</evidence>
<feature type="domain" description="Quercetin 2,3-dioxygenase C-terminal cupin" evidence="5">
    <location>
        <begin position="147"/>
        <end position="234"/>
    </location>
</feature>
<keyword evidence="2" id="KW-0479">Metal-binding</keyword>
<evidence type="ECO:0000256" key="2">
    <source>
        <dbReference type="PIRSR" id="PIRSR006232-1"/>
    </source>
</evidence>
<feature type="binding site" evidence="2">
    <location>
        <position position="60"/>
    </location>
    <ligand>
        <name>Fe cation</name>
        <dbReference type="ChEBI" id="CHEBI:24875"/>
    </ligand>
</feature>
<dbReference type="AlphaFoldDB" id="A0A1H7WM75"/>
<dbReference type="InterPro" id="IPR011051">
    <property type="entry name" value="RmlC_Cupin_sf"/>
</dbReference>
<evidence type="ECO:0000256" key="3">
    <source>
        <dbReference type="RuleBase" id="RU003457"/>
    </source>
</evidence>
<dbReference type="InterPro" id="IPR014710">
    <property type="entry name" value="RmlC-like_jellyroll"/>
</dbReference>
<dbReference type="OrthoDB" id="321327at2"/>
<evidence type="ECO:0000256" key="1">
    <source>
        <dbReference type="ARBA" id="ARBA00008416"/>
    </source>
</evidence>
<dbReference type="SUPFAM" id="SSF51182">
    <property type="entry name" value="RmlC-like cupins"/>
    <property type="match status" value="1"/>
</dbReference>
<evidence type="ECO:0000259" key="5">
    <source>
        <dbReference type="Pfam" id="PF17954"/>
    </source>
</evidence>
<protein>
    <recommendedName>
        <fullName evidence="8">Pirin family protein</fullName>
    </recommendedName>
</protein>
<dbReference type="InterPro" id="IPR041602">
    <property type="entry name" value="Quercetinase_C"/>
</dbReference>
<feature type="binding site" evidence="2">
    <location>
        <position position="58"/>
    </location>
    <ligand>
        <name>Fe cation</name>
        <dbReference type="ChEBI" id="CHEBI:24875"/>
    </ligand>
</feature>
<sequence length="237" mass="26982">MNTILHKADTRGDANHGWLHSKHTFSFANYYNPERMNFGALRVLNDDRVSGNMGFGTHPHKDMEIISIPLEGDLKHKDNMGNETVIRSGDIQVMSAGTGVMHSEYNNNPDKEVKFLQIWVIPNQKNVSPRYDQITLNVADRENKLQQIVSPNPNDEGVWVNQDAWFNITNIESGKELKYPLNDPERNGVYVFVLKGDVTVNDQILNKRDGFGVWDTKELTIKADSNTELLLMEVPMD</sequence>
<name>A0A1H7WM75_OLID1</name>
<comment type="cofactor">
    <cofactor evidence="2">
        <name>Fe cation</name>
        <dbReference type="ChEBI" id="CHEBI:24875"/>
    </cofactor>
    <text evidence="2">Binds 1 Fe cation per subunit.</text>
</comment>
<organism evidence="6 7">
    <name type="scientific">Olivibacter domesticus</name>
    <name type="common">Pseudosphingobacterium domesticum</name>
    <dbReference type="NCBI Taxonomy" id="407022"/>
    <lineage>
        <taxon>Bacteria</taxon>
        <taxon>Pseudomonadati</taxon>
        <taxon>Bacteroidota</taxon>
        <taxon>Sphingobacteriia</taxon>
        <taxon>Sphingobacteriales</taxon>
        <taxon>Sphingobacteriaceae</taxon>
        <taxon>Olivibacter</taxon>
    </lineage>
</organism>
<dbReference type="InterPro" id="IPR012093">
    <property type="entry name" value="Pirin"/>
</dbReference>
<dbReference type="CDD" id="cd02910">
    <property type="entry name" value="cupin_Yhhw_N"/>
    <property type="match status" value="1"/>
</dbReference>